<evidence type="ECO:0000256" key="5">
    <source>
        <dbReference type="ARBA" id="ARBA00022581"/>
    </source>
</evidence>
<feature type="transmembrane region" description="Helical" evidence="18">
    <location>
        <begin position="451"/>
        <end position="469"/>
    </location>
</feature>
<dbReference type="NCBIfam" id="TIGR04210">
    <property type="entry name" value="bunya_NSm"/>
    <property type="match status" value="1"/>
</dbReference>
<feature type="transmembrane region" description="Helical" evidence="18">
    <location>
        <begin position="1397"/>
        <end position="1422"/>
    </location>
</feature>
<protein>
    <recommendedName>
        <fullName evidence="4">Envelopment polyprotein</fullName>
    </recommendedName>
    <alternativeName>
        <fullName evidence="17">M polyprotein</fullName>
    </alternativeName>
</protein>
<evidence type="ECO:0000256" key="10">
    <source>
        <dbReference type="ARBA" id="ARBA00022844"/>
    </source>
</evidence>
<organism evidence="21 22">
    <name type="scientific">Termeil virus</name>
    <dbReference type="NCBI Taxonomy" id="2748250"/>
    <lineage>
        <taxon>Viruses</taxon>
        <taxon>Riboviria</taxon>
        <taxon>Orthornavirae</taxon>
        <taxon>Negarnaviricota</taxon>
        <taxon>Polyploviricotina</taxon>
        <taxon>Bunyaviricetes</taxon>
        <taxon>Elliovirales</taxon>
        <taxon>Peribunyaviridae</taxon>
        <taxon>Orthobunyavirus</taxon>
        <taxon>Orthobunyavirus termeilense</taxon>
    </lineage>
</organism>
<name>A0A7D9MVT5_9VIRU</name>
<dbReference type="GeneID" id="80553696"/>
<feature type="transmembrane region" description="Helical" evidence="18">
    <location>
        <begin position="364"/>
        <end position="387"/>
    </location>
</feature>
<feature type="transmembrane region" description="Helical" evidence="18">
    <location>
        <begin position="203"/>
        <end position="222"/>
    </location>
</feature>
<evidence type="ECO:0000256" key="15">
    <source>
        <dbReference type="ARBA" id="ARBA00023184"/>
    </source>
</evidence>
<evidence type="ECO:0000256" key="4">
    <source>
        <dbReference type="ARBA" id="ARBA00015294"/>
    </source>
</evidence>
<evidence type="ECO:0000256" key="2">
    <source>
        <dbReference type="ARBA" id="ARBA00004252"/>
    </source>
</evidence>
<feature type="transmembrane region" description="Helical" evidence="18">
    <location>
        <begin position="311"/>
        <end position="333"/>
    </location>
</feature>
<dbReference type="EMBL" id="MK896449">
    <property type="protein sequence ID" value="QLA47017.1"/>
    <property type="molecule type" value="Viral_cRNA"/>
</dbReference>
<evidence type="ECO:0000259" key="20">
    <source>
        <dbReference type="Pfam" id="PF03563"/>
    </source>
</evidence>
<keyword evidence="14" id="KW-0325">Glycoprotein</keyword>
<evidence type="ECO:0000256" key="3">
    <source>
        <dbReference type="ARBA" id="ARBA00004625"/>
    </source>
</evidence>
<keyword evidence="9" id="KW-1040">Host Golgi apparatus</keyword>
<dbReference type="Proteomes" id="UP001300400">
    <property type="component" value="Genome"/>
</dbReference>
<dbReference type="GO" id="GO:0044167">
    <property type="term" value="C:host cell endoplasmic reticulum membrane"/>
    <property type="evidence" value="ECO:0007669"/>
    <property type="project" value="UniProtKB-SubCell"/>
</dbReference>
<proteinExistence type="predicted"/>
<reference evidence="21 22" key="1">
    <citation type="submission" date="2019-05" db="EMBL/GenBank/DDBJ databases">
        <title>Genomic Characterization of 104 Bunyaviruses in the Families Peribunyaviridae, Nairoviridae, and Phenuiviridae.</title>
        <authorList>
            <person name="Kapuscinski M."/>
            <person name="Bergren N."/>
            <person name="Russell B."/>
            <person name="Lee J."/>
            <person name="Borland E."/>
            <person name="King D."/>
            <person name="Burkhalter K."/>
            <person name="Stenglein M."/>
            <person name="Kading R."/>
        </authorList>
    </citation>
    <scope>NUCLEOTIDE SEQUENCE [LARGE SCALE GENOMIC DNA]</scope>
    <source>
        <strain evidence="21 22">BP 8090</strain>
    </source>
</reference>
<keyword evidence="6 18" id="KW-0812">Transmembrane</keyword>
<keyword evidence="11" id="KW-1043">Host membrane</keyword>
<evidence type="ECO:0000256" key="6">
    <source>
        <dbReference type="ARBA" id="ARBA00022692"/>
    </source>
</evidence>
<dbReference type="Pfam" id="PF03563">
    <property type="entry name" value="Bunya_G2"/>
    <property type="match status" value="1"/>
</dbReference>
<evidence type="ECO:0000256" key="14">
    <source>
        <dbReference type="ARBA" id="ARBA00023180"/>
    </source>
</evidence>
<keyword evidence="5" id="KW-0945">Host-virus interaction</keyword>
<dbReference type="Pfam" id="PF03557">
    <property type="entry name" value="Bunya_G1"/>
    <property type="match status" value="1"/>
</dbReference>
<feature type="domain" description="Bunyavirus glycoprotein G1" evidence="19">
    <location>
        <begin position="519"/>
        <end position="1381"/>
    </location>
</feature>
<dbReference type="RefSeq" id="YP_010840641.1">
    <property type="nucleotide sequence ID" value="NC_078894.1"/>
</dbReference>
<evidence type="ECO:0000313" key="22">
    <source>
        <dbReference type="Proteomes" id="UP001300400"/>
    </source>
</evidence>
<dbReference type="GO" id="GO:0019062">
    <property type="term" value="P:virion attachment to host cell"/>
    <property type="evidence" value="ECO:0007669"/>
    <property type="project" value="UniProtKB-KW"/>
</dbReference>
<evidence type="ECO:0000256" key="8">
    <source>
        <dbReference type="ARBA" id="ARBA00022804"/>
    </source>
</evidence>
<evidence type="ECO:0000256" key="7">
    <source>
        <dbReference type="ARBA" id="ARBA00022729"/>
    </source>
</evidence>
<dbReference type="InterPro" id="IPR026400">
    <property type="entry name" value="Bunya_nonstruc_pro_NSm"/>
</dbReference>
<evidence type="ECO:0000256" key="13">
    <source>
        <dbReference type="ARBA" id="ARBA00023136"/>
    </source>
</evidence>
<dbReference type="InterPro" id="IPR005168">
    <property type="entry name" value="Bunya_G2"/>
</dbReference>
<evidence type="ECO:0000256" key="9">
    <source>
        <dbReference type="ARBA" id="ARBA00022812"/>
    </source>
</evidence>
<evidence type="ECO:0000256" key="12">
    <source>
        <dbReference type="ARBA" id="ARBA00022989"/>
    </source>
</evidence>
<evidence type="ECO:0000256" key="16">
    <source>
        <dbReference type="ARBA" id="ARBA00023296"/>
    </source>
</evidence>
<keyword evidence="8" id="KW-1161">Viral attachment to host cell</keyword>
<evidence type="ECO:0000256" key="17">
    <source>
        <dbReference type="ARBA" id="ARBA00031199"/>
    </source>
</evidence>
<dbReference type="GO" id="GO:0046718">
    <property type="term" value="P:symbiont entry into host cell"/>
    <property type="evidence" value="ECO:0007669"/>
    <property type="project" value="UniProtKB-KW"/>
</dbReference>
<sequence length="1442" mass="164611">MLFLIFLVSVATSNPLPVHDKCFTGGKKVREYHSAGGLSEICLKDDVGLVKTFSNYAKNSTGIFSVSYAYRKLLVENWEDCSPKKDSNGYINIIEVDPKLVLKTELYICNADCQIELDREDAQVILTTKKLNHYQVSGTTIQTGWFKSKTAVSLDQTCEHVKVSCGKQTTQFHACFKEHRACIRFLHRSILPSNIAESICRNIELIILSILSALIFILLYIISKTYICFIFIPMYIPFCYFYGFIYNKWCKKCNMCGLAYHPFTKCGTHCVCGARYETSERMKMHRERGFCTGFKSLRLARVLCRSKGSHTFISIFSAAMILMFVTPINSMAVDSKLENEEVFTLDDLPDEMVSLMDSIKVFKMISIIQSGSTLAIMLLTLVILALYRFFKHRFISCYAIDCKECDMYHEKRGTIYNGDFTNKCQMCTCGEFENLDGTSTHKKRANCLQRFNVKFYKMVVTFVLISVALKDMICTAAAEEVNSCLSKDKLEEGCVAYLIQLNCNDESKEKTYNEILRKAHTEGKLTGLELREARTMPDGIGEGLRFIREQDSIQGQLLFEWLFYTKHCDYYSDYEHDTSYSQISWRTLIKKNQFKYCAKSNDIQPCLCMSTAVNCAPSTYTYTPCKNFYDDKQKDLEFDIKLLLEILEQIFPGSTYEYIKTLLKGNTWDLFRKFIQKIESKYPNNKLLKTFMKYSECFLTDTNQRKLTKIIGKYQVKPFIIQHTKNSRAGAHDKIETSRFISANKETRCSDIHELACLSPRVNINGMSYLTCKKDTNLAVFYNTKFEIHKSNSDQTTYCLKDSHCINEFEPIEASDLASLKKLHCWHTNANITTNIFDKPYVSCRIIDHGHCNITGEDWPVALCDDQRFYYAEDIEEHDPNGDMGNYCFNRGCKTKRFAISVPDPTVCRWKRTSSRYFKGIKKINMESIQSYKKALTENLKMNLVMYKYKPTANLPHILPNHKYVEIKGTNTPDGVEEAYILVDIPASSGSSIGTSIQTKEGYPLFDLVVYVPDASYYATYEHIYSTGPTTSINVKHEEKCTGRCPESLGGEPNWITFSKERTSQWGCEEWGCMAIDEGCVWGSCQDIIKEELKVFRKVGDDAQKLKVCVTFAHEFYCTELTSISPVTTGKLDIQFETVESNVLPRIVGVRNHKVLIGQINDLGSFSKGCGNVQKSGQSTLGAGQAKFDYVCHPASRKDIIVRKCYDNNWGSCSLLKEEKGLYLTEGPENIVLRNNHKIMGTMKIKITLGDINYKTFVKDFEPSGDLVCVGCRECFENINCEFTLDTEVAATCNLEAACKSSTSTMMITPETKKYAFKLVCDQKTDPNELTVKICNKNFIAEFTETNKDHKIEIDNGDQTAYVIEKDNRCSTWLCKVKEEGLSFIFKPLLDFFGSTWTIVVIVIVGIIILLAVAYILLPVCFKIKETLRKNQELAIKESKMS</sequence>
<keyword evidence="13 18" id="KW-0472">Membrane</keyword>
<dbReference type="KEGG" id="vg:80553696"/>
<feature type="domain" description="Bunyavirus glycoprotein G2" evidence="20">
    <location>
        <begin position="21"/>
        <end position="301"/>
    </location>
</feature>
<comment type="subcellular location">
    <subcellularLocation>
        <location evidence="2">Host Golgi apparatus membrane</location>
        <topology evidence="2">Multi-pass membrane protein</topology>
    </subcellularLocation>
    <subcellularLocation>
        <location evidence="3">Host endoplasmic reticulum membrane</location>
    </subcellularLocation>
    <subcellularLocation>
        <location evidence="1">Virion membrane</location>
    </subcellularLocation>
</comment>
<dbReference type="InterPro" id="IPR005167">
    <property type="entry name" value="Bunya_G1"/>
</dbReference>
<evidence type="ECO:0000256" key="11">
    <source>
        <dbReference type="ARBA" id="ARBA00022870"/>
    </source>
</evidence>
<accession>A0A7D9MVT5</accession>
<keyword evidence="7" id="KW-0732">Signal</keyword>
<keyword evidence="10" id="KW-0946">Virion</keyword>
<keyword evidence="22" id="KW-1185">Reference proteome</keyword>
<dbReference type="GO" id="GO:0055036">
    <property type="term" value="C:virion membrane"/>
    <property type="evidence" value="ECO:0007669"/>
    <property type="project" value="UniProtKB-SubCell"/>
</dbReference>
<dbReference type="GO" id="GO:0044178">
    <property type="term" value="C:host cell Golgi membrane"/>
    <property type="evidence" value="ECO:0007669"/>
    <property type="project" value="UniProtKB-SubCell"/>
</dbReference>
<dbReference type="GO" id="GO:0044003">
    <property type="term" value="P:symbiont-mediated perturbation of host process"/>
    <property type="evidence" value="ECO:0007669"/>
    <property type="project" value="InterPro"/>
</dbReference>
<keyword evidence="16" id="KW-1160">Virus entry into host cell</keyword>
<keyword evidence="15" id="KW-1038">Host endoplasmic reticulum</keyword>
<evidence type="ECO:0000259" key="19">
    <source>
        <dbReference type="Pfam" id="PF03557"/>
    </source>
</evidence>
<evidence type="ECO:0000256" key="1">
    <source>
        <dbReference type="ARBA" id="ARBA00004182"/>
    </source>
</evidence>
<evidence type="ECO:0000313" key="21">
    <source>
        <dbReference type="EMBL" id="QLA47017.1"/>
    </source>
</evidence>
<evidence type="ECO:0000256" key="18">
    <source>
        <dbReference type="SAM" id="Phobius"/>
    </source>
</evidence>
<keyword evidence="12 18" id="KW-1133">Transmembrane helix</keyword>